<dbReference type="Gene3D" id="3.90.180.10">
    <property type="entry name" value="Medium-chain alcohol dehydrogenases, catalytic domain"/>
    <property type="match status" value="1"/>
</dbReference>
<dbReference type="InterPro" id="IPR011032">
    <property type="entry name" value="GroES-like_sf"/>
</dbReference>
<accession>A0ABV7ELS2</accession>
<dbReference type="Proteomes" id="UP001595462">
    <property type="component" value="Unassembled WGS sequence"/>
</dbReference>
<evidence type="ECO:0000256" key="2">
    <source>
        <dbReference type="ARBA" id="ARBA00011881"/>
    </source>
</evidence>
<evidence type="ECO:0000313" key="9">
    <source>
        <dbReference type="Proteomes" id="UP001595462"/>
    </source>
</evidence>
<dbReference type="SUPFAM" id="SSF51735">
    <property type="entry name" value="NAD(P)-binding Rossmann-fold domains"/>
    <property type="match status" value="1"/>
</dbReference>
<gene>
    <name evidence="8" type="ORF">ACFOSU_02585</name>
</gene>
<evidence type="ECO:0000256" key="6">
    <source>
        <dbReference type="ARBA" id="ARBA00022990"/>
    </source>
</evidence>
<evidence type="ECO:0000256" key="5">
    <source>
        <dbReference type="ARBA" id="ARBA00022884"/>
    </source>
</evidence>
<evidence type="ECO:0000256" key="4">
    <source>
        <dbReference type="ARBA" id="ARBA00022857"/>
    </source>
</evidence>
<evidence type="ECO:0000256" key="3">
    <source>
        <dbReference type="ARBA" id="ARBA00022490"/>
    </source>
</evidence>
<evidence type="ECO:0000259" key="7">
    <source>
        <dbReference type="SMART" id="SM00829"/>
    </source>
</evidence>
<comment type="subunit">
    <text evidence="2">Homotetramer.</text>
</comment>
<dbReference type="Gene3D" id="3.40.50.720">
    <property type="entry name" value="NAD(P)-binding Rossmann-like Domain"/>
    <property type="match status" value="1"/>
</dbReference>
<dbReference type="InterPro" id="IPR013149">
    <property type="entry name" value="ADH-like_C"/>
</dbReference>
<dbReference type="SUPFAM" id="SSF50129">
    <property type="entry name" value="GroES-like"/>
    <property type="match status" value="1"/>
</dbReference>
<keyword evidence="9" id="KW-1185">Reference proteome</keyword>
<organism evidence="8 9">
    <name type="scientific">Salinisphaera aquimarina</name>
    <dbReference type="NCBI Taxonomy" id="2094031"/>
    <lineage>
        <taxon>Bacteria</taxon>
        <taxon>Pseudomonadati</taxon>
        <taxon>Pseudomonadota</taxon>
        <taxon>Gammaproteobacteria</taxon>
        <taxon>Salinisphaerales</taxon>
        <taxon>Salinisphaeraceae</taxon>
        <taxon>Salinisphaera</taxon>
    </lineage>
</organism>
<sequence>MHVQIIREFGAPDVFEAADIDKPSPGPGQILVRQIASSVNPVDTKLRAAGPPIAPELPGVLGCDVAGTVEAVGQGVTRFQSGDAVYGCAGGLRGRGGAYGEFIAVDAEFMAFKPDTLSWRETAALPLVTITAWEAMVDRCRVAPGDHVLIHGGAGGVGHIAIQIAKAQGARVAATISSAAKADIATRMGADETINYKEESVTDYVERLTAGRGFDVVFDATGGSDIATSFAGARVNGQVATIVSQYEADLSPMHVKSLTLHTIFMLTSMLNGTHPQHHGEILTKAAALAANDQLKPLLDDRRFNLDDIAAAHGHLEAGMAVGKIVIDIADEARQL</sequence>
<evidence type="ECO:0000313" key="8">
    <source>
        <dbReference type="EMBL" id="MFC3102775.1"/>
    </source>
</evidence>
<proteinExistence type="predicted"/>
<comment type="subcellular location">
    <subcellularLocation>
        <location evidence="1">Cytoplasm</location>
    </subcellularLocation>
</comment>
<name>A0ABV7ELS2_9GAMM</name>
<dbReference type="SMART" id="SM00829">
    <property type="entry name" value="PKS_ER"/>
    <property type="match status" value="1"/>
</dbReference>
<dbReference type="Pfam" id="PF00107">
    <property type="entry name" value="ADH_zinc_N"/>
    <property type="match status" value="1"/>
</dbReference>
<dbReference type="InterPro" id="IPR002364">
    <property type="entry name" value="Quin_OxRdtase/zeta-crystal_CS"/>
</dbReference>
<dbReference type="RefSeq" id="WP_380686167.1">
    <property type="nucleotide sequence ID" value="NZ_JBHRSS010000001.1"/>
</dbReference>
<keyword evidence="4" id="KW-0521">NADP</keyword>
<dbReference type="InterPro" id="IPR051603">
    <property type="entry name" value="Zinc-ADH_QOR/CCCR"/>
</dbReference>
<dbReference type="PROSITE" id="PS01162">
    <property type="entry name" value="QOR_ZETA_CRYSTAL"/>
    <property type="match status" value="1"/>
</dbReference>
<dbReference type="EMBL" id="JBHRSS010000001">
    <property type="protein sequence ID" value="MFC3102775.1"/>
    <property type="molecule type" value="Genomic_DNA"/>
</dbReference>
<keyword evidence="3" id="KW-0963">Cytoplasm</keyword>
<dbReference type="InterPro" id="IPR020843">
    <property type="entry name" value="ER"/>
</dbReference>
<protein>
    <submittedName>
        <fullName evidence="8">Zinc-dependent alcohol dehydrogenase family protein</fullName>
    </submittedName>
</protein>
<dbReference type="PANTHER" id="PTHR44154">
    <property type="entry name" value="QUINONE OXIDOREDUCTASE"/>
    <property type="match status" value="1"/>
</dbReference>
<dbReference type="InterPro" id="IPR036291">
    <property type="entry name" value="NAD(P)-bd_dom_sf"/>
</dbReference>
<reference evidence="9" key="1">
    <citation type="journal article" date="2019" name="Int. J. Syst. Evol. Microbiol.">
        <title>The Global Catalogue of Microorganisms (GCM) 10K type strain sequencing project: providing services to taxonomists for standard genome sequencing and annotation.</title>
        <authorList>
            <consortium name="The Broad Institute Genomics Platform"/>
            <consortium name="The Broad Institute Genome Sequencing Center for Infectious Disease"/>
            <person name="Wu L."/>
            <person name="Ma J."/>
        </authorList>
    </citation>
    <scope>NUCLEOTIDE SEQUENCE [LARGE SCALE GENOMIC DNA]</scope>
    <source>
        <strain evidence="9">KCTC 52640</strain>
    </source>
</reference>
<feature type="domain" description="Enoyl reductase (ER)" evidence="7">
    <location>
        <begin position="10"/>
        <end position="326"/>
    </location>
</feature>
<keyword evidence="5" id="KW-0694">RNA-binding</keyword>
<evidence type="ECO:0000256" key="1">
    <source>
        <dbReference type="ARBA" id="ARBA00004496"/>
    </source>
</evidence>
<dbReference type="PANTHER" id="PTHR44154:SF1">
    <property type="entry name" value="QUINONE OXIDOREDUCTASE"/>
    <property type="match status" value="1"/>
</dbReference>
<keyword evidence="6" id="KW-0007">Acetylation</keyword>
<comment type="caution">
    <text evidence="8">The sequence shown here is derived from an EMBL/GenBank/DDBJ whole genome shotgun (WGS) entry which is preliminary data.</text>
</comment>
<dbReference type="Pfam" id="PF08240">
    <property type="entry name" value="ADH_N"/>
    <property type="match status" value="1"/>
</dbReference>
<dbReference type="InterPro" id="IPR013154">
    <property type="entry name" value="ADH-like_N"/>
</dbReference>
<dbReference type="CDD" id="cd08272">
    <property type="entry name" value="MDR6"/>
    <property type="match status" value="1"/>
</dbReference>